<dbReference type="PANTHER" id="PTHR24148:SF64">
    <property type="entry name" value="HETEROKARYON INCOMPATIBILITY DOMAIN-CONTAINING PROTEIN"/>
    <property type="match status" value="1"/>
</dbReference>
<dbReference type="OrthoDB" id="4850726at2759"/>
<reference evidence="2 3" key="1">
    <citation type="journal article" date="2016" name="Nat. Commun.">
        <title>Ectomycorrhizal ecology is imprinted in the genome of the dominant symbiotic fungus Cenococcum geophilum.</title>
        <authorList>
            <consortium name="DOE Joint Genome Institute"/>
            <person name="Peter M."/>
            <person name="Kohler A."/>
            <person name="Ohm R.A."/>
            <person name="Kuo A."/>
            <person name="Krutzmann J."/>
            <person name="Morin E."/>
            <person name="Arend M."/>
            <person name="Barry K.W."/>
            <person name="Binder M."/>
            <person name="Choi C."/>
            <person name="Clum A."/>
            <person name="Copeland A."/>
            <person name="Grisel N."/>
            <person name="Haridas S."/>
            <person name="Kipfer T."/>
            <person name="LaButti K."/>
            <person name="Lindquist E."/>
            <person name="Lipzen A."/>
            <person name="Maire R."/>
            <person name="Meier B."/>
            <person name="Mihaltcheva S."/>
            <person name="Molinier V."/>
            <person name="Murat C."/>
            <person name="Poggeler S."/>
            <person name="Quandt C.A."/>
            <person name="Sperisen C."/>
            <person name="Tritt A."/>
            <person name="Tisserant E."/>
            <person name="Crous P.W."/>
            <person name="Henrissat B."/>
            <person name="Nehls U."/>
            <person name="Egli S."/>
            <person name="Spatafora J.W."/>
            <person name="Grigoriev I.V."/>
            <person name="Martin F.M."/>
        </authorList>
    </citation>
    <scope>NUCLEOTIDE SEQUENCE [LARGE SCALE GENOMIC DNA]</scope>
    <source>
        <strain evidence="2 3">CBS 459.81</strain>
    </source>
</reference>
<keyword evidence="3" id="KW-1185">Reference proteome</keyword>
<evidence type="ECO:0000259" key="1">
    <source>
        <dbReference type="Pfam" id="PF06985"/>
    </source>
</evidence>
<evidence type="ECO:0000313" key="2">
    <source>
        <dbReference type="EMBL" id="OCK81163.1"/>
    </source>
</evidence>
<dbReference type="Pfam" id="PF26639">
    <property type="entry name" value="Het-6_barrel"/>
    <property type="match status" value="1"/>
</dbReference>
<proteinExistence type="predicted"/>
<dbReference type="Proteomes" id="UP000250266">
    <property type="component" value="Unassembled WGS sequence"/>
</dbReference>
<dbReference type="PANTHER" id="PTHR24148">
    <property type="entry name" value="ANKYRIN REPEAT DOMAIN-CONTAINING PROTEIN 39 HOMOLOG-RELATED"/>
    <property type="match status" value="1"/>
</dbReference>
<name>A0A8E2ECS2_9PEZI</name>
<dbReference type="InterPro" id="IPR052895">
    <property type="entry name" value="HetReg/Transcr_Mod"/>
</dbReference>
<gene>
    <name evidence="2" type="ORF">K432DRAFT_296146</name>
</gene>
<feature type="domain" description="Heterokaryon incompatibility" evidence="1">
    <location>
        <begin position="127"/>
        <end position="285"/>
    </location>
</feature>
<dbReference type="Pfam" id="PF06985">
    <property type="entry name" value="HET"/>
    <property type="match status" value="1"/>
</dbReference>
<dbReference type="AlphaFoldDB" id="A0A8E2ECS2"/>
<accession>A0A8E2ECS2</accession>
<evidence type="ECO:0000313" key="3">
    <source>
        <dbReference type="Proteomes" id="UP000250266"/>
    </source>
</evidence>
<dbReference type="InterPro" id="IPR010730">
    <property type="entry name" value="HET"/>
</dbReference>
<dbReference type="EMBL" id="KV744931">
    <property type="protein sequence ID" value="OCK81163.1"/>
    <property type="molecule type" value="Genomic_DNA"/>
</dbReference>
<sequence length="740" mass="84193">MAKQPPRFVGDGAEQVRDRYDYSTLSNQEIRIITLLPGQFDDDIRLTIYQTKLVEPEEQTQVRMTLKELKKTMPPGWAVHETPQLKFVFECIGDPTRNSYIHPDPTIDRSAYERPLGDKYWDFIPQYEALSYVWGPPGDRKTVFFESDDGSSATPHSVRISLHTALRHLRYQDKPRRLWVDALCINQADNDEKPDQVRRMAAIFALASRVIAWFGPEENDSALALSTIENLGKQIEVTVEGRRLPAPDAPKIDWNVDNDKENRVPHALASLMTRTFFERLWVVQELTLANRLAILQCGKDTVLWELFRRCISYLDQMPDLRSDKLRELVFLHRHWGQSQHGAPLEWLLREHKSKACTDPRDKVYGLMGIFPPEVAAAIHPDYSSPVSDTYRSTLLAHISQTQRWEVFGCDLPDRQVPGPSWVPDLLAPFSNAWDSRRQFAAGYSRIQAVYSDETPDLLQVTGVHCATIRSATDDTVPNDPLKALQFVRSWEPSNLYTAGYPTGETLLEAYASIFIQHTFQDRWPMTTEHPSMADWLEQKHGAAVFGPRARAGSPDDKFDLGTFLGHRSFVCVRGRSFITTEEGHVGLGPKGVKPGDMICIILGCDRPLVLRPLNGSDGHFQLIGDSFIHGLSDGIGILGPFPKPWIAQGFEYPEIDLRCTFKFFNAETGEVTPEDPRLESQTEWERIDLETLGRRHVADDPVILDFFRNKSTGEIMDSDPRMLPEALEKRGVKLRKFVIA</sequence>
<protein>
    <submittedName>
        <fullName evidence="2">HET-domain-containing protein</fullName>
    </submittedName>
</protein>
<organism evidence="2 3">
    <name type="scientific">Lepidopterella palustris CBS 459.81</name>
    <dbReference type="NCBI Taxonomy" id="1314670"/>
    <lineage>
        <taxon>Eukaryota</taxon>
        <taxon>Fungi</taxon>
        <taxon>Dikarya</taxon>
        <taxon>Ascomycota</taxon>
        <taxon>Pezizomycotina</taxon>
        <taxon>Dothideomycetes</taxon>
        <taxon>Pleosporomycetidae</taxon>
        <taxon>Mytilinidiales</taxon>
        <taxon>Argynnaceae</taxon>
        <taxon>Lepidopterella</taxon>
    </lineage>
</organism>